<sequence>MADLMVNAGEVFNVAHALSNQAQELREELDQLANEWDGLSHSWSGVAASAFTPAWEKWHEGASNLVKALADRADRLGRAAVAYEEQDGDAASAVGSAGAQI</sequence>
<keyword evidence="2" id="KW-0175">Coiled coil</keyword>
<dbReference type="EMBL" id="LQPE01000140">
    <property type="protein sequence ID" value="ORW01391.1"/>
    <property type="molecule type" value="Genomic_DNA"/>
</dbReference>
<dbReference type="Proteomes" id="UP000193487">
    <property type="component" value="Unassembled WGS sequence"/>
</dbReference>
<evidence type="ECO:0000256" key="1">
    <source>
        <dbReference type="RuleBase" id="RU362001"/>
    </source>
</evidence>
<dbReference type="InterPro" id="IPR036689">
    <property type="entry name" value="ESAT-6-like_sf"/>
</dbReference>
<dbReference type="OrthoDB" id="3787781at2"/>
<accession>A0A1X1XRI7</accession>
<keyword evidence="4" id="KW-1185">Reference proteome</keyword>
<gene>
    <name evidence="3" type="ORF">AWC14_08125</name>
</gene>
<evidence type="ECO:0000313" key="4">
    <source>
        <dbReference type="Proteomes" id="UP000193487"/>
    </source>
</evidence>
<dbReference type="InterPro" id="IPR010310">
    <property type="entry name" value="T7SS_ESAT-6-like"/>
</dbReference>
<reference evidence="3 4" key="1">
    <citation type="submission" date="2016-01" db="EMBL/GenBank/DDBJ databases">
        <title>The new phylogeny of the genus Mycobacterium.</title>
        <authorList>
            <person name="Tarcisio F."/>
            <person name="Conor M."/>
            <person name="Antonella G."/>
            <person name="Elisabetta G."/>
            <person name="Giulia F.S."/>
            <person name="Sara T."/>
            <person name="Anna F."/>
            <person name="Clotilde B."/>
            <person name="Roberto B."/>
            <person name="Veronica D.S."/>
            <person name="Fabio R."/>
            <person name="Monica P."/>
            <person name="Olivier J."/>
            <person name="Enrico T."/>
            <person name="Nicola S."/>
        </authorList>
    </citation>
    <scope>NUCLEOTIDE SEQUENCE [LARGE SCALE GENOMIC DNA]</scope>
    <source>
        <strain evidence="3 4">DSM 45166</strain>
    </source>
</reference>
<dbReference type="NCBIfam" id="TIGR03930">
    <property type="entry name" value="WXG100_ESAT6"/>
    <property type="match status" value="1"/>
</dbReference>
<feature type="coiled-coil region" evidence="2">
    <location>
        <begin position="15"/>
        <end position="42"/>
    </location>
</feature>
<evidence type="ECO:0000256" key="2">
    <source>
        <dbReference type="SAM" id="Coils"/>
    </source>
</evidence>
<dbReference type="Gene3D" id="1.10.287.1060">
    <property type="entry name" value="ESAT-6-like"/>
    <property type="match status" value="1"/>
</dbReference>
<comment type="caution">
    <text evidence="3">The sequence shown here is derived from an EMBL/GenBank/DDBJ whole genome shotgun (WGS) entry which is preliminary data.</text>
</comment>
<proteinExistence type="inferred from homology"/>
<dbReference type="SUPFAM" id="SSF140453">
    <property type="entry name" value="EsxAB dimer-like"/>
    <property type="match status" value="1"/>
</dbReference>
<dbReference type="RefSeq" id="WP_045374356.1">
    <property type="nucleotide sequence ID" value="NZ_BBKA01000013.1"/>
</dbReference>
<dbReference type="AlphaFoldDB" id="A0A1X1XRI7"/>
<name>A0A1X1XRI7_9MYCO</name>
<evidence type="ECO:0000313" key="3">
    <source>
        <dbReference type="EMBL" id="ORW01391.1"/>
    </source>
</evidence>
<dbReference type="Pfam" id="PF06013">
    <property type="entry name" value="WXG100"/>
    <property type="match status" value="1"/>
</dbReference>
<protein>
    <recommendedName>
        <fullName evidence="1">ESAT-6-like protein</fullName>
    </recommendedName>
</protein>
<comment type="similarity">
    <text evidence="1">Belongs to the WXG100 family.</text>
</comment>
<organism evidence="3 4">
    <name type="scientific">Mycobacterium kyorinense</name>
    <dbReference type="NCBI Taxonomy" id="487514"/>
    <lineage>
        <taxon>Bacteria</taxon>
        <taxon>Bacillati</taxon>
        <taxon>Actinomycetota</taxon>
        <taxon>Actinomycetes</taxon>
        <taxon>Mycobacteriales</taxon>
        <taxon>Mycobacteriaceae</taxon>
        <taxon>Mycobacterium</taxon>
    </lineage>
</organism>